<dbReference type="AlphaFoldDB" id="A0A4Z2H1F9"/>
<feature type="region of interest" description="Disordered" evidence="1">
    <location>
        <begin position="1"/>
        <end position="39"/>
    </location>
</feature>
<reference evidence="2 3" key="1">
    <citation type="submission" date="2019-03" db="EMBL/GenBank/DDBJ databases">
        <title>First draft genome of Liparis tanakae, snailfish: a comprehensive survey of snailfish specific genes.</title>
        <authorList>
            <person name="Kim W."/>
            <person name="Song I."/>
            <person name="Jeong J.-H."/>
            <person name="Kim D."/>
            <person name="Kim S."/>
            <person name="Ryu S."/>
            <person name="Song J.Y."/>
            <person name="Lee S.K."/>
        </authorList>
    </citation>
    <scope>NUCLEOTIDE SEQUENCE [LARGE SCALE GENOMIC DNA]</scope>
    <source>
        <tissue evidence="2">Muscle</tissue>
    </source>
</reference>
<feature type="region of interest" description="Disordered" evidence="1">
    <location>
        <begin position="133"/>
        <end position="171"/>
    </location>
</feature>
<protein>
    <submittedName>
        <fullName evidence="2">Uncharacterized protein</fullName>
    </submittedName>
</protein>
<organism evidence="2 3">
    <name type="scientific">Liparis tanakae</name>
    <name type="common">Tanaka's snailfish</name>
    <dbReference type="NCBI Taxonomy" id="230148"/>
    <lineage>
        <taxon>Eukaryota</taxon>
        <taxon>Metazoa</taxon>
        <taxon>Chordata</taxon>
        <taxon>Craniata</taxon>
        <taxon>Vertebrata</taxon>
        <taxon>Euteleostomi</taxon>
        <taxon>Actinopterygii</taxon>
        <taxon>Neopterygii</taxon>
        <taxon>Teleostei</taxon>
        <taxon>Neoteleostei</taxon>
        <taxon>Acanthomorphata</taxon>
        <taxon>Eupercaria</taxon>
        <taxon>Perciformes</taxon>
        <taxon>Cottioidei</taxon>
        <taxon>Cottales</taxon>
        <taxon>Liparidae</taxon>
        <taxon>Liparis</taxon>
    </lineage>
</organism>
<dbReference type="EMBL" id="SRLO01000373">
    <property type="protein sequence ID" value="TNN58664.1"/>
    <property type="molecule type" value="Genomic_DNA"/>
</dbReference>
<accession>A0A4Z2H1F9</accession>
<sequence>MAANFSSSASCEKEQPENNVRIEVSSQRRQDDTEGPPTSRAASFSFSLCRSLESTCCSLSVSVDVSRWMVLQFHLELLLRLLQVSQLLLLPVEATLQLLAVEHRGMMLPLELRQLQFRSFSFSSNFPNRLCRHTGDGDVAPRGGSDTSPRDAAQELRQVRDHRGPTGGTAEQRCGLNLPLRVLDGTVSGNQHRGLSELRSGWRVWRGVGGKLSVEGMQGCGATGDFGSGTRALRGAIPPRRWARLAAPEARPPWKRPFANDSIQAHAPSHAGLREITSTLPGQLCFRGQATHSIIIIIIIIIIIRMAHSRGPDWLMLTSQWTTFSSWNTHFPQRNSPWPSRVTSRPSTWDKMTCSFLCADELKIQRHWLPTRRTPQTRHGSRMAPRVFRMHLLRTSPKRVLPGAHTVQ</sequence>
<keyword evidence="3" id="KW-1185">Reference proteome</keyword>
<comment type="caution">
    <text evidence="2">The sequence shown here is derived from an EMBL/GenBank/DDBJ whole genome shotgun (WGS) entry which is preliminary data.</text>
</comment>
<name>A0A4Z2H1F9_9TELE</name>
<evidence type="ECO:0000256" key="1">
    <source>
        <dbReference type="SAM" id="MobiDB-lite"/>
    </source>
</evidence>
<proteinExistence type="predicted"/>
<gene>
    <name evidence="2" type="ORF">EYF80_031078</name>
</gene>
<feature type="compositionally biased region" description="Polar residues" evidence="1">
    <location>
        <begin position="1"/>
        <end position="10"/>
    </location>
</feature>
<feature type="compositionally biased region" description="Basic and acidic residues" evidence="1">
    <location>
        <begin position="148"/>
        <end position="164"/>
    </location>
</feature>
<dbReference type="Proteomes" id="UP000314294">
    <property type="component" value="Unassembled WGS sequence"/>
</dbReference>
<evidence type="ECO:0000313" key="3">
    <source>
        <dbReference type="Proteomes" id="UP000314294"/>
    </source>
</evidence>
<evidence type="ECO:0000313" key="2">
    <source>
        <dbReference type="EMBL" id="TNN58664.1"/>
    </source>
</evidence>